<comment type="caution">
    <text evidence="2">The sequence shown here is derived from an EMBL/GenBank/DDBJ whole genome shotgun (WGS) entry which is preliminary data.</text>
</comment>
<reference evidence="2" key="1">
    <citation type="submission" date="2023-10" db="EMBL/GenBank/DDBJ databases">
        <authorList>
            <person name="Guldener U."/>
        </authorList>
    </citation>
    <scope>NUCLEOTIDE SEQUENCE</scope>
    <source>
        <strain evidence="2">Mp4</strain>
    </source>
</reference>
<name>A0AAJ4XQ26_9BASI</name>
<dbReference type="InterPro" id="IPR017359">
    <property type="entry name" value="Phi-like"/>
</dbReference>
<dbReference type="AlphaFoldDB" id="A0AAJ4XQ26"/>
<evidence type="ECO:0000313" key="3">
    <source>
        <dbReference type="Proteomes" id="UP001294444"/>
    </source>
</evidence>
<protein>
    <submittedName>
        <fullName evidence="2">Uncharacterized protein</fullName>
    </submittedName>
</protein>
<keyword evidence="3" id="KW-1185">Reference proteome</keyword>
<feature type="region of interest" description="Disordered" evidence="1">
    <location>
        <begin position="1"/>
        <end position="22"/>
    </location>
</feature>
<accession>A0AAJ4XQ26</accession>
<sequence>MVIFTTTTPATNGASSGSYNKPPILPPETLTNILSAVELLSAMWSGTDELSLNSTDEASIRDLVDYLQLPLEKLGSPESIRLKEALPEEIVLGLKVRVQPQQGGSEERMNFTCGNDGVRVNVGLRLRGKVVGIFNRMWVSSVDAPSWLDRAGIEKMNGILNRNMVSTGETDSDDQDLVGTILNAIEEISEFLLTQQPTTITTTNNNNNNNNNIDTVNTTNHTNPNHSINEKSSSSSTKWVRRTWFYLPSLSTPSKRKDICQLASTWSPTLTGFLLAGKPGLIVIEYPLTLPPSFSPSSITDTETDCCSYLLEEQTALAIRAMDSFWSEIKTTSWSDIPSNHKKISEKLVQPCTTMAFTDFSDITDDPNIQRGSDRGRNTDLSKLIKWLDSKRVNAKWCLERCLGVGSWDI</sequence>
<proteinExistence type="predicted"/>
<dbReference type="EMBL" id="OAPG01000011">
    <property type="protein sequence ID" value="SNX85812.1"/>
    <property type="molecule type" value="Genomic_DNA"/>
</dbReference>
<evidence type="ECO:0000256" key="1">
    <source>
        <dbReference type="SAM" id="MobiDB-lite"/>
    </source>
</evidence>
<organism evidence="2 3">
    <name type="scientific">Melanopsichium pennsylvanicum</name>
    <dbReference type="NCBI Taxonomy" id="63383"/>
    <lineage>
        <taxon>Eukaryota</taxon>
        <taxon>Fungi</taxon>
        <taxon>Dikarya</taxon>
        <taxon>Basidiomycota</taxon>
        <taxon>Ustilaginomycotina</taxon>
        <taxon>Ustilaginomycetes</taxon>
        <taxon>Ustilaginales</taxon>
        <taxon>Ustilaginaceae</taxon>
        <taxon>Melanopsichium</taxon>
    </lineage>
</organism>
<dbReference type="PANTHER" id="PTHR15955:SF10">
    <property type="entry name" value="DUF1115 DOMAIN PROTEIN (AFU_ORTHOLOGUE AFUA_5G14750)"/>
    <property type="match status" value="1"/>
</dbReference>
<gene>
    <name evidence="2" type="ORF">MEPE_04521</name>
</gene>
<feature type="compositionally biased region" description="Polar residues" evidence="1">
    <location>
        <begin position="1"/>
        <end position="19"/>
    </location>
</feature>
<dbReference type="Proteomes" id="UP001294444">
    <property type="component" value="Unassembled WGS sequence"/>
</dbReference>
<evidence type="ECO:0000313" key="2">
    <source>
        <dbReference type="EMBL" id="SNX85812.1"/>
    </source>
</evidence>
<dbReference type="PANTHER" id="PTHR15955">
    <property type="entry name" value="RWD DOMAIN CONTAINING PROTEIN 2"/>
    <property type="match status" value="1"/>
</dbReference>